<comment type="caution">
    <text evidence="1">The sequence shown here is derived from an EMBL/GenBank/DDBJ whole genome shotgun (WGS) entry which is preliminary data.</text>
</comment>
<dbReference type="EMBL" id="BTSY01000004">
    <property type="protein sequence ID" value="GMT25557.1"/>
    <property type="molecule type" value="Genomic_DNA"/>
</dbReference>
<dbReference type="AlphaFoldDB" id="A0AAV5W645"/>
<evidence type="ECO:0000313" key="2">
    <source>
        <dbReference type="Proteomes" id="UP001432322"/>
    </source>
</evidence>
<keyword evidence="2" id="KW-1185">Reference proteome</keyword>
<evidence type="ECO:0000313" key="1">
    <source>
        <dbReference type="EMBL" id="GMT25557.1"/>
    </source>
</evidence>
<proteinExistence type="predicted"/>
<accession>A0AAV5W645</accession>
<protein>
    <submittedName>
        <fullName evidence="1">Uncharacterized protein</fullName>
    </submittedName>
</protein>
<feature type="non-terminal residue" evidence="1">
    <location>
        <position position="1"/>
    </location>
</feature>
<name>A0AAV5W645_9BILA</name>
<gene>
    <name evidence="1" type="ORF">PFISCL1PPCAC_16854</name>
</gene>
<sequence length="170" mass="18155">AKQFIIDCGTISRNTTRFINIHSSSSLISLVSTLSLLEEPLPSLELSPTSKSSSSSSSYGSTLLICCSKAEKSVAVYLAAFLFRRVLPESSSSSSLPFLGLLLREDREVDGSAKALSSSLSFFSSFFFSSVAGLLNSFSRYRPSSSLSILHSSSSVRRGSGVISREATLS</sequence>
<dbReference type="Proteomes" id="UP001432322">
    <property type="component" value="Unassembled WGS sequence"/>
</dbReference>
<reference evidence="1" key="1">
    <citation type="submission" date="2023-10" db="EMBL/GenBank/DDBJ databases">
        <title>Genome assembly of Pristionchus species.</title>
        <authorList>
            <person name="Yoshida K."/>
            <person name="Sommer R.J."/>
        </authorList>
    </citation>
    <scope>NUCLEOTIDE SEQUENCE</scope>
    <source>
        <strain evidence="1">RS5133</strain>
    </source>
</reference>
<organism evidence="1 2">
    <name type="scientific">Pristionchus fissidentatus</name>
    <dbReference type="NCBI Taxonomy" id="1538716"/>
    <lineage>
        <taxon>Eukaryota</taxon>
        <taxon>Metazoa</taxon>
        <taxon>Ecdysozoa</taxon>
        <taxon>Nematoda</taxon>
        <taxon>Chromadorea</taxon>
        <taxon>Rhabditida</taxon>
        <taxon>Rhabditina</taxon>
        <taxon>Diplogasteromorpha</taxon>
        <taxon>Diplogasteroidea</taxon>
        <taxon>Neodiplogasteridae</taxon>
        <taxon>Pristionchus</taxon>
    </lineage>
</organism>